<feature type="transmembrane region" description="Helical" evidence="2">
    <location>
        <begin position="212"/>
        <end position="231"/>
    </location>
</feature>
<feature type="transmembrane region" description="Helical" evidence="2">
    <location>
        <begin position="146"/>
        <end position="165"/>
    </location>
</feature>
<keyword evidence="4" id="KW-1185">Reference proteome</keyword>
<evidence type="ECO:0000256" key="1">
    <source>
        <dbReference type="SAM" id="MobiDB-lite"/>
    </source>
</evidence>
<dbReference type="Proteomes" id="UP000222106">
    <property type="component" value="Unassembled WGS sequence"/>
</dbReference>
<evidence type="ECO:0000256" key="2">
    <source>
        <dbReference type="SAM" id="Phobius"/>
    </source>
</evidence>
<feature type="compositionally biased region" description="Low complexity" evidence="1">
    <location>
        <begin position="64"/>
        <end position="95"/>
    </location>
</feature>
<organism evidence="3 4">
    <name type="scientific">Georgenia soli</name>
    <dbReference type="NCBI Taxonomy" id="638953"/>
    <lineage>
        <taxon>Bacteria</taxon>
        <taxon>Bacillati</taxon>
        <taxon>Actinomycetota</taxon>
        <taxon>Actinomycetes</taxon>
        <taxon>Micrococcales</taxon>
        <taxon>Bogoriellaceae</taxon>
        <taxon>Georgenia</taxon>
    </lineage>
</organism>
<evidence type="ECO:0000313" key="4">
    <source>
        <dbReference type="Proteomes" id="UP000222106"/>
    </source>
</evidence>
<feature type="compositionally biased region" description="Basic and acidic residues" evidence="1">
    <location>
        <begin position="114"/>
        <end position="124"/>
    </location>
</feature>
<name>A0A2A9EJW2_9MICO</name>
<dbReference type="AlphaFoldDB" id="A0A2A9EJW2"/>
<feature type="transmembrane region" description="Helical" evidence="2">
    <location>
        <begin position="269"/>
        <end position="286"/>
    </location>
</feature>
<feature type="region of interest" description="Disordered" evidence="1">
    <location>
        <begin position="1"/>
        <end position="135"/>
    </location>
</feature>
<feature type="region of interest" description="Disordered" evidence="1">
    <location>
        <begin position="289"/>
        <end position="315"/>
    </location>
</feature>
<feature type="compositionally biased region" description="Basic and acidic residues" evidence="1">
    <location>
        <begin position="291"/>
        <end position="300"/>
    </location>
</feature>
<keyword evidence="2" id="KW-0812">Transmembrane</keyword>
<keyword evidence="2" id="KW-0472">Membrane</keyword>
<proteinExistence type="predicted"/>
<protein>
    <submittedName>
        <fullName evidence="3">Uncharacterized protein</fullName>
    </submittedName>
</protein>
<dbReference type="OrthoDB" id="3256579at2"/>
<reference evidence="3 4" key="1">
    <citation type="submission" date="2017-10" db="EMBL/GenBank/DDBJ databases">
        <title>Sequencing the genomes of 1000 actinobacteria strains.</title>
        <authorList>
            <person name="Klenk H.-P."/>
        </authorList>
    </citation>
    <scope>NUCLEOTIDE SEQUENCE [LARGE SCALE GENOMIC DNA]</scope>
    <source>
        <strain evidence="3 4">DSM 21838</strain>
    </source>
</reference>
<sequence>MTTPSSDDARTRRDGSADDRSAVGAPEDGRTGRRAGWDDTSDLETTAVRRQGFLGVRGDAPTPRSDATDATAGARDAGAATSPDAPAAGTPTSTDVPATGTRTPTRSAPSPEDAALRDRWRERPAPTGDALLDGATQATPRSRAAAHWWGLLLTLLLSPVAWYLVADAGARLTLGDNSPWARGELNPAAVAELAAGFLVTAVVLLTARWSSLGALVTGTLVLLAGLTFVVVPAETAAFLEPVTTWLWNLNALGGNVAHHLMVDGPSGRLALYGLGLLLTGVVARGARRRGRAEERTREAYARSTGRSARHGNGRG</sequence>
<gene>
    <name evidence="3" type="ORF">ATJ97_1742</name>
</gene>
<accession>A0A2A9EJW2</accession>
<comment type="caution">
    <text evidence="3">The sequence shown here is derived from an EMBL/GenBank/DDBJ whole genome shotgun (WGS) entry which is preliminary data.</text>
</comment>
<feature type="compositionally biased region" description="Basic and acidic residues" evidence="1">
    <location>
        <begin position="7"/>
        <end position="37"/>
    </location>
</feature>
<dbReference type="RefSeq" id="WP_098483382.1">
    <property type="nucleotide sequence ID" value="NZ_PDJI01000004.1"/>
</dbReference>
<evidence type="ECO:0000313" key="3">
    <source>
        <dbReference type="EMBL" id="PFG39244.1"/>
    </source>
</evidence>
<dbReference type="EMBL" id="PDJI01000004">
    <property type="protein sequence ID" value="PFG39244.1"/>
    <property type="molecule type" value="Genomic_DNA"/>
</dbReference>
<keyword evidence="2" id="KW-1133">Transmembrane helix</keyword>
<feature type="transmembrane region" description="Helical" evidence="2">
    <location>
        <begin position="185"/>
        <end position="205"/>
    </location>
</feature>